<reference evidence="2 3" key="1">
    <citation type="journal article" date="2019" name="Int. J. Syst. Evol. Microbiol.">
        <title>The Global Catalogue of Microorganisms (GCM) 10K type strain sequencing project: providing services to taxonomists for standard genome sequencing and annotation.</title>
        <authorList>
            <consortium name="The Broad Institute Genomics Platform"/>
            <consortium name="The Broad Institute Genome Sequencing Center for Infectious Disease"/>
            <person name="Wu L."/>
            <person name="Ma J."/>
        </authorList>
    </citation>
    <scope>NUCLEOTIDE SEQUENCE [LARGE SCALE GENOMIC DNA]</scope>
    <source>
        <strain evidence="2 3">JCM 16009</strain>
    </source>
</reference>
<proteinExistence type="predicted"/>
<comment type="caution">
    <text evidence="2">The sequence shown here is derived from an EMBL/GenBank/DDBJ whole genome shotgun (WGS) entry which is preliminary data.</text>
</comment>
<protein>
    <submittedName>
        <fullName evidence="2">Uncharacterized protein</fullName>
    </submittedName>
</protein>
<keyword evidence="3" id="KW-1185">Reference proteome</keyword>
<keyword evidence="1" id="KW-1133">Transmembrane helix</keyword>
<name>A0ABN2MXX9_9PSEU</name>
<keyword evidence="1" id="KW-0812">Transmembrane</keyword>
<accession>A0ABN2MXX9</accession>
<evidence type="ECO:0000256" key="1">
    <source>
        <dbReference type="SAM" id="Phobius"/>
    </source>
</evidence>
<gene>
    <name evidence="2" type="ORF">GCM10009836_18710</name>
</gene>
<dbReference type="RefSeq" id="WP_344414574.1">
    <property type="nucleotide sequence ID" value="NZ_BAAAQK010000005.1"/>
</dbReference>
<dbReference type="EMBL" id="BAAAQK010000005">
    <property type="protein sequence ID" value="GAA1839776.1"/>
    <property type="molecule type" value="Genomic_DNA"/>
</dbReference>
<keyword evidence="1" id="KW-0472">Membrane</keyword>
<organism evidence="2 3">
    <name type="scientific">Pseudonocardia ailaonensis</name>
    <dbReference type="NCBI Taxonomy" id="367279"/>
    <lineage>
        <taxon>Bacteria</taxon>
        <taxon>Bacillati</taxon>
        <taxon>Actinomycetota</taxon>
        <taxon>Actinomycetes</taxon>
        <taxon>Pseudonocardiales</taxon>
        <taxon>Pseudonocardiaceae</taxon>
        <taxon>Pseudonocardia</taxon>
    </lineage>
</organism>
<sequence>MPDARMTTSPHLQLGRFQSSVVFALDLAHLTKKDPRVRGKLQEKRATEELSRQISSCFTGNADTFKNWVDERSRIADRMDESDRNGGKKVWTQRFLDRHTSIILTDLQTLSIDGRTVQVNSSMRQPGGGFADGTLSAVDYRITREGILVATYTADFDARSHEIRGAIDTLAKFRSASFQTYRTWLIEFFSDENRRNLLATTLGLAMRPPSEIGQDELRGLTHFHSFILVEGFTSADTGPASATIEKVSRSAELAEILNEATWFSSYASQYRQEVGDKQIGYRSDEIYVTDRRTTVVVSERFWVDDDPLKFYRADLLQVIEHHISRLALMTQMSEYFGDSHELRPLTVEPAGALPLVLAGRDNVTLLHDSLNYGLLVRHGFTRLFASQLREEMGFPESLGVIEKRVADLSEAISLKSSVTSASNSGKLAARGNKLQTISLITAVIALLASIAIGIVTLLQPRDAAIPPQPTPSVSTPTPGPAGP</sequence>
<evidence type="ECO:0000313" key="3">
    <source>
        <dbReference type="Proteomes" id="UP001500449"/>
    </source>
</evidence>
<feature type="transmembrane region" description="Helical" evidence="1">
    <location>
        <begin position="437"/>
        <end position="458"/>
    </location>
</feature>
<dbReference type="Proteomes" id="UP001500449">
    <property type="component" value="Unassembled WGS sequence"/>
</dbReference>
<evidence type="ECO:0000313" key="2">
    <source>
        <dbReference type="EMBL" id="GAA1839776.1"/>
    </source>
</evidence>